<organism evidence="7 8">
    <name type="scientific">Sapporo-HK299 virus</name>
    <dbReference type="NCBI Taxonomy" id="2779846"/>
    <lineage>
        <taxon>Viruses</taxon>
        <taxon>Riboviria</taxon>
        <taxon>Orthornavirae</taxon>
        <taxon>Pisuviricota</taxon>
        <taxon>Pisoniviricetes</taxon>
        <taxon>Picornavirales</taxon>
        <taxon>Caliciviridae</taxon>
        <taxon>Norovirus</taxon>
        <taxon>Norovirus norwalkense</taxon>
        <taxon>Norwalk virus</taxon>
    </lineage>
</organism>
<dbReference type="GO" id="GO:0044423">
    <property type="term" value="C:virion component"/>
    <property type="evidence" value="ECO:0007669"/>
    <property type="project" value="UniProtKB-KW"/>
</dbReference>
<dbReference type="SUPFAM" id="SSF88633">
    <property type="entry name" value="Positive stranded ssRNA viruses"/>
    <property type="match status" value="1"/>
</dbReference>
<keyword evidence="3" id="KW-0946">Virion</keyword>
<evidence type="ECO:0000259" key="6">
    <source>
        <dbReference type="Pfam" id="PF08435"/>
    </source>
</evidence>
<evidence type="ECO:0000313" key="8">
    <source>
        <dbReference type="Proteomes" id="UP000139258"/>
    </source>
</evidence>
<dbReference type="InterPro" id="IPR029053">
    <property type="entry name" value="Viral_coat"/>
</dbReference>
<evidence type="ECO:0000256" key="2">
    <source>
        <dbReference type="ARBA" id="ARBA00004328"/>
    </source>
</evidence>
<evidence type="ECO:0000313" key="7">
    <source>
        <dbReference type="EMBL" id="AII73759.1"/>
    </source>
</evidence>
<evidence type="ECO:0000256" key="1">
    <source>
        <dbReference type="ARBA" id="ARBA00004192"/>
    </source>
</evidence>
<dbReference type="InterPro" id="IPR004005">
    <property type="entry name" value="Calicivirus_coat"/>
</dbReference>
<dbReference type="Gene3D" id="2.60.120.20">
    <property type="match status" value="1"/>
</dbReference>
<dbReference type="Gene3D" id="2.40.30.120">
    <property type="entry name" value="Positive stranded ssRNA viruses"/>
    <property type="match status" value="1"/>
</dbReference>
<dbReference type="Pfam" id="PF08435">
    <property type="entry name" value="Calici_coat_C"/>
    <property type="match status" value="1"/>
</dbReference>
<dbReference type="InterPro" id="IPR013643">
    <property type="entry name" value="Calicivirus_coat_C"/>
</dbReference>
<dbReference type="InterPro" id="IPR033703">
    <property type="entry name" value="Rhv-like"/>
</dbReference>
<dbReference type="SMR" id="A0A076JFL0"/>
<keyword evidence="4" id="KW-1035">Host cytoplasm</keyword>
<evidence type="ECO:0000259" key="5">
    <source>
        <dbReference type="Pfam" id="PF00915"/>
    </source>
</evidence>
<gene>
    <name evidence="7" type="primary">VP1</name>
</gene>
<evidence type="ECO:0000256" key="4">
    <source>
        <dbReference type="ARBA" id="ARBA00023200"/>
    </source>
</evidence>
<evidence type="ECO:0000256" key="3">
    <source>
        <dbReference type="ARBA" id="ARBA00022844"/>
    </source>
</evidence>
<feature type="domain" description="Calicivirus coat protein" evidence="5">
    <location>
        <begin position="11"/>
        <end position="285"/>
    </location>
</feature>
<comment type="subcellular location">
    <subcellularLocation>
        <location evidence="1">Host cytoplasm</location>
    </subcellularLocation>
    <subcellularLocation>
        <location evidence="2">Virion</location>
    </subcellularLocation>
</comment>
<dbReference type="Gene3D" id="2.40.510.10">
    <property type="entry name" value="Positive stranded ssRNA viruses"/>
    <property type="match status" value="1"/>
</dbReference>
<proteinExistence type="predicted"/>
<accession>A0A076JFL0</accession>
<dbReference type="Pfam" id="PF00915">
    <property type="entry name" value="Calici_coat"/>
    <property type="match status" value="1"/>
</dbReference>
<dbReference type="GO" id="GO:0030430">
    <property type="term" value="C:host cell cytoplasm"/>
    <property type="evidence" value="ECO:0007669"/>
    <property type="project" value="UniProtKB-SubCell"/>
</dbReference>
<dbReference type="CDD" id="cd00205">
    <property type="entry name" value="rhv_like"/>
    <property type="match status" value="1"/>
</dbReference>
<dbReference type="Proteomes" id="UP000139258">
    <property type="component" value="Segment"/>
</dbReference>
<reference evidence="7 8" key="1">
    <citation type="submission" date="2014-01" db="EMBL/GenBank/DDBJ databases">
        <authorList>
            <person name="Park Y."/>
            <person name="Wu F.-T."/>
            <person name="Miki M."/>
            <person name="Amano K."/>
            <person name="Ozawa K."/>
            <person name="Murakami K."/>
            <person name="Todaka R."/>
            <person name="Shimoike T."/>
            <person name="Oka T."/>
            <person name="Uchida K."/>
            <person name="Shinohara M."/>
            <person name="Katayama K."/>
        </authorList>
    </citation>
    <scope>NUCLEOTIDE SEQUENCE [LARGE SCALE GENOMIC DNA]</scope>
    <source>
        <strain evidence="7">Sapporo/HK299</strain>
    </source>
</reference>
<feature type="domain" description="Calicivirus coat protein C-terminal" evidence="6">
    <location>
        <begin position="314"/>
        <end position="549"/>
    </location>
</feature>
<sequence length="555" mass="60462">MRMASSDAPVSGTDGAAGLVPESQQEVLPLEPVAGVQLAAPVAGQSNIIDPWIRMNFVQAPAGEFTVSPRNAPGEVLIDLELGPELNPYLNHLARMYNGYVGGMEVEVVLAGNAFTAGKILFAAVPPSFPTHGISAAQATMLPHVIVDVRQLEPVRLPLPDVRNVMFHFCQENKEPRMRIVAILYTPLRANGAGDDVFTVSCRVLTRPSPDFDFIFLVPPSVESKLKQFTLPNLQPNEMTNSRFPTGITQLYTSPNTNLVVQFQNGRCLLDGTLLGTTPVRAADICSFRGVTSTEVDATDSPRVAGSHRIMVQLREPDGEEFSPTGPNPAPVGTPDFQAAIFGTLSQRNTGGAGQNSNRAHFAYFYTRNPTFAPGIGTVVFSFDTTDFQNRQPTKFSPSGVFDDDSSEPFNQFSLPYYNGSLGAVDAGKLAPPVAPNYPGEQILYFRGSVPFKGGYGEGEIDSLLPQEWITHFYAEQAPTQGDAALLRYYNPDTGRVLFECKLHREGFITINYTGSNALAVPVNGVFRFEGWVNKFYTLTPMGNGNGRRGRRREL</sequence>
<dbReference type="EMBL" id="KJ196290">
    <property type="protein sequence ID" value="AII73759.1"/>
    <property type="molecule type" value="Genomic_RNA"/>
</dbReference>
<name>A0A076JFL0_NORV</name>
<protein>
    <submittedName>
        <fullName evidence="7">VP1</fullName>
    </submittedName>
</protein>